<dbReference type="InterPro" id="IPR032675">
    <property type="entry name" value="LRR_dom_sf"/>
</dbReference>
<evidence type="ECO:0000256" key="1">
    <source>
        <dbReference type="ARBA" id="ARBA00022614"/>
    </source>
</evidence>
<dbReference type="Pfam" id="PF13855">
    <property type="entry name" value="LRR_8"/>
    <property type="match status" value="2"/>
</dbReference>
<dbReference type="InterPro" id="IPR001611">
    <property type="entry name" value="Leu-rich_rpt"/>
</dbReference>
<organism evidence="3 4">
    <name type="scientific">Denticeps clupeoides</name>
    <name type="common">denticle herring</name>
    <dbReference type="NCBI Taxonomy" id="299321"/>
    <lineage>
        <taxon>Eukaryota</taxon>
        <taxon>Metazoa</taxon>
        <taxon>Chordata</taxon>
        <taxon>Craniata</taxon>
        <taxon>Vertebrata</taxon>
        <taxon>Euteleostomi</taxon>
        <taxon>Actinopterygii</taxon>
        <taxon>Neopterygii</taxon>
        <taxon>Teleostei</taxon>
        <taxon>Clupei</taxon>
        <taxon>Clupeiformes</taxon>
        <taxon>Denticipitoidei</taxon>
        <taxon>Denticipitidae</taxon>
        <taxon>Denticeps</taxon>
    </lineage>
</organism>
<dbReference type="GO" id="GO:0005737">
    <property type="term" value="C:cytoplasm"/>
    <property type="evidence" value="ECO:0007669"/>
    <property type="project" value="TreeGrafter"/>
</dbReference>
<reference evidence="3" key="2">
    <citation type="submission" date="2025-08" db="UniProtKB">
        <authorList>
            <consortium name="Ensembl"/>
        </authorList>
    </citation>
    <scope>IDENTIFICATION</scope>
</reference>
<evidence type="ECO:0000256" key="2">
    <source>
        <dbReference type="ARBA" id="ARBA00022737"/>
    </source>
</evidence>
<protein>
    <recommendedName>
        <fullName evidence="5">Leucine-rich repeat-containing protein 18</fullName>
    </recommendedName>
</protein>
<proteinExistence type="predicted"/>
<dbReference type="GeneTree" id="ENSGT00940000156026"/>
<dbReference type="InterPro" id="IPR003591">
    <property type="entry name" value="Leu-rich_rpt_typical-subtyp"/>
</dbReference>
<keyword evidence="2" id="KW-0677">Repeat</keyword>
<dbReference type="Proteomes" id="UP000694580">
    <property type="component" value="Chromosome 2"/>
</dbReference>
<keyword evidence="1" id="KW-0433">Leucine-rich repeat</keyword>
<dbReference type="PANTHER" id="PTHR48051">
    <property type="match status" value="1"/>
</dbReference>
<dbReference type="Ensembl" id="ENSDCDT00010010871.1">
    <property type="protein sequence ID" value="ENSDCDP00010010370.1"/>
    <property type="gene ID" value="ENSDCDG00010004614.1"/>
</dbReference>
<name>A0AAY4APY2_9TELE</name>
<reference evidence="3" key="3">
    <citation type="submission" date="2025-09" db="UniProtKB">
        <authorList>
            <consortium name="Ensembl"/>
        </authorList>
    </citation>
    <scope>IDENTIFICATION</scope>
</reference>
<sequence length="261" mass="29893">MAKGRKRPTETKGKKITLKMAKNAMQLTMDGKRRLNLSNMGIATFPKCILKLCDVDELDLSRNLLRKIPDSISRFVNLRWLDLHSNQLEQLPETIGRLQNLCSLNLSNNHLTTSSLPREVGLLAKLQSLNLGLNRLESLPSSLAALKDLQDLGLFNNQLTRVPDWLRKLPKLQKLNTNGNPLPSERPEMLEPIKRVESLYLVKESCLCRACIQHYREKKERLDHHVSAAEQKKTRTRFTGLIAPNSVAQENQALWRLTRYN</sequence>
<dbReference type="Pfam" id="PF00560">
    <property type="entry name" value="LRR_1"/>
    <property type="match status" value="1"/>
</dbReference>
<dbReference type="PANTHER" id="PTHR48051:SF42">
    <property type="entry name" value="LEUCINE-RICH REPEAT-CONTAINING PROTEIN 18-LIKE"/>
    <property type="match status" value="1"/>
</dbReference>
<evidence type="ECO:0000313" key="3">
    <source>
        <dbReference type="Ensembl" id="ENSDCDP00010010370.1"/>
    </source>
</evidence>
<dbReference type="InterPro" id="IPR050216">
    <property type="entry name" value="LRR_domain-containing"/>
</dbReference>
<evidence type="ECO:0000313" key="4">
    <source>
        <dbReference type="Proteomes" id="UP000694580"/>
    </source>
</evidence>
<reference evidence="3 4" key="1">
    <citation type="submission" date="2020-06" db="EMBL/GenBank/DDBJ databases">
        <authorList>
            <consortium name="Wellcome Sanger Institute Data Sharing"/>
        </authorList>
    </citation>
    <scope>NUCLEOTIDE SEQUENCE [LARGE SCALE GENOMIC DNA]</scope>
</reference>
<evidence type="ECO:0008006" key="5">
    <source>
        <dbReference type="Google" id="ProtNLM"/>
    </source>
</evidence>
<dbReference type="AlphaFoldDB" id="A0AAY4APY2"/>
<keyword evidence="4" id="KW-1185">Reference proteome</keyword>
<accession>A0AAY4APY2</accession>
<dbReference type="PROSITE" id="PS51450">
    <property type="entry name" value="LRR"/>
    <property type="match status" value="2"/>
</dbReference>
<dbReference type="Gene3D" id="3.80.10.10">
    <property type="entry name" value="Ribonuclease Inhibitor"/>
    <property type="match status" value="1"/>
</dbReference>
<dbReference type="SUPFAM" id="SSF52058">
    <property type="entry name" value="L domain-like"/>
    <property type="match status" value="1"/>
</dbReference>
<dbReference type="SMART" id="SM00369">
    <property type="entry name" value="LRR_TYP"/>
    <property type="match status" value="6"/>
</dbReference>